<proteinExistence type="predicted"/>
<dbReference type="Proteomes" id="UP000567179">
    <property type="component" value="Unassembled WGS sequence"/>
</dbReference>
<evidence type="ECO:0000313" key="3">
    <source>
        <dbReference type="Proteomes" id="UP000567179"/>
    </source>
</evidence>
<comment type="caution">
    <text evidence="2">The sequence shown here is derived from an EMBL/GenBank/DDBJ whole genome shotgun (WGS) entry which is preliminary data.</text>
</comment>
<dbReference type="OrthoDB" id="3061476at2759"/>
<evidence type="ECO:0008006" key="4">
    <source>
        <dbReference type="Google" id="ProtNLM"/>
    </source>
</evidence>
<dbReference type="EMBL" id="JAACJJ010000028">
    <property type="protein sequence ID" value="KAF5320888.1"/>
    <property type="molecule type" value="Genomic_DNA"/>
</dbReference>
<reference evidence="2 3" key="1">
    <citation type="journal article" date="2020" name="ISME J.">
        <title>Uncovering the hidden diversity of litter-decomposition mechanisms in mushroom-forming fungi.</title>
        <authorList>
            <person name="Floudas D."/>
            <person name="Bentzer J."/>
            <person name="Ahren D."/>
            <person name="Johansson T."/>
            <person name="Persson P."/>
            <person name="Tunlid A."/>
        </authorList>
    </citation>
    <scope>NUCLEOTIDE SEQUENCE [LARGE SCALE GENOMIC DNA]</scope>
    <source>
        <strain evidence="2 3">CBS 101986</strain>
    </source>
</reference>
<gene>
    <name evidence="2" type="ORF">D9619_002114</name>
</gene>
<evidence type="ECO:0000256" key="1">
    <source>
        <dbReference type="SAM" id="MobiDB-lite"/>
    </source>
</evidence>
<protein>
    <recommendedName>
        <fullName evidence="4">BTB domain-containing protein</fullName>
    </recommendedName>
</protein>
<dbReference type="AlphaFoldDB" id="A0A8H5BEB2"/>
<feature type="region of interest" description="Disordered" evidence="1">
    <location>
        <begin position="1"/>
        <end position="36"/>
    </location>
</feature>
<accession>A0A8H5BEB2</accession>
<evidence type="ECO:0000313" key="2">
    <source>
        <dbReference type="EMBL" id="KAF5320888.1"/>
    </source>
</evidence>
<keyword evidence="3" id="KW-1185">Reference proteome</keyword>
<sequence length="122" mass="13576">MSGSFDDQVPPYGEGTEKEPTVESSGLKPGPDKRDVEHPAAAILDPFFNFELVVFKVENTLFRVPKLAFLNSSEPENPFLNIFSLPPPDPKNVEGASLENPIVLENESSTDFRAFLHALYPW</sequence>
<organism evidence="2 3">
    <name type="scientific">Psilocybe cf. subviscida</name>
    <dbReference type="NCBI Taxonomy" id="2480587"/>
    <lineage>
        <taxon>Eukaryota</taxon>
        <taxon>Fungi</taxon>
        <taxon>Dikarya</taxon>
        <taxon>Basidiomycota</taxon>
        <taxon>Agaricomycotina</taxon>
        <taxon>Agaricomycetes</taxon>
        <taxon>Agaricomycetidae</taxon>
        <taxon>Agaricales</taxon>
        <taxon>Agaricineae</taxon>
        <taxon>Strophariaceae</taxon>
        <taxon>Psilocybe</taxon>
    </lineage>
</organism>
<name>A0A8H5BEB2_9AGAR</name>